<dbReference type="Proteomes" id="UP000308092">
    <property type="component" value="Unassembled WGS sequence"/>
</dbReference>
<dbReference type="AlphaFoldDB" id="A0A4S3JC95"/>
<dbReference type="PROSITE" id="PS50405">
    <property type="entry name" value="GST_CTER"/>
    <property type="match status" value="1"/>
</dbReference>
<reference evidence="2 3" key="1">
    <citation type="submission" date="2019-03" db="EMBL/GenBank/DDBJ databases">
        <title>The genome sequence of a newly discovered highly antifungal drug resistant Aspergillus species, Aspergillus tanneri NIH 1004.</title>
        <authorList>
            <person name="Mounaud S."/>
            <person name="Singh I."/>
            <person name="Joardar V."/>
            <person name="Pakala S."/>
            <person name="Pakala S."/>
            <person name="Venepally P."/>
            <person name="Hoover J."/>
            <person name="Nierman W."/>
            <person name="Chung J."/>
            <person name="Losada L."/>
        </authorList>
    </citation>
    <scope>NUCLEOTIDE SEQUENCE [LARGE SCALE GENOMIC DNA]</scope>
    <source>
        <strain evidence="2 3">NIH1004</strain>
    </source>
</reference>
<dbReference type="VEuPathDB" id="FungiDB:EYZ11_007875"/>
<dbReference type="InterPro" id="IPR036282">
    <property type="entry name" value="Glutathione-S-Trfase_C_sf"/>
</dbReference>
<evidence type="ECO:0000313" key="2">
    <source>
        <dbReference type="EMBL" id="THC92645.1"/>
    </source>
</evidence>
<name>A0A4S3JC95_9EURO</name>
<proteinExistence type="predicted"/>
<dbReference type="Gene3D" id="1.20.1050.10">
    <property type="match status" value="1"/>
</dbReference>
<dbReference type="EMBL" id="SOSA01000318">
    <property type="protein sequence ID" value="THC92645.1"/>
    <property type="molecule type" value="Genomic_DNA"/>
</dbReference>
<gene>
    <name evidence="2" type="ORF">EYZ11_007875</name>
</gene>
<dbReference type="Gene3D" id="3.40.30.10">
    <property type="entry name" value="Glutaredoxin"/>
    <property type="match status" value="1"/>
</dbReference>
<evidence type="ECO:0000313" key="3">
    <source>
        <dbReference type="Proteomes" id="UP000308092"/>
    </source>
</evidence>
<protein>
    <recommendedName>
        <fullName evidence="1">GST C-terminal domain-containing protein</fullName>
    </recommendedName>
</protein>
<dbReference type="PANTHER" id="PTHR44051">
    <property type="entry name" value="GLUTATHIONE S-TRANSFERASE-RELATED"/>
    <property type="match status" value="1"/>
</dbReference>
<dbReference type="Pfam" id="PF00043">
    <property type="entry name" value="GST_C"/>
    <property type="match status" value="1"/>
</dbReference>
<dbReference type="CDD" id="cd00570">
    <property type="entry name" value="GST_N_family"/>
    <property type="match status" value="1"/>
</dbReference>
<dbReference type="SUPFAM" id="SSF47616">
    <property type="entry name" value="GST C-terminal domain-like"/>
    <property type="match status" value="1"/>
</dbReference>
<feature type="domain" description="GST C-terminal" evidence="1">
    <location>
        <begin position="87"/>
        <end position="212"/>
    </location>
</feature>
<organism evidence="2 3">
    <name type="scientific">Aspergillus tanneri</name>
    <dbReference type="NCBI Taxonomy" id="1220188"/>
    <lineage>
        <taxon>Eukaryota</taxon>
        <taxon>Fungi</taxon>
        <taxon>Dikarya</taxon>
        <taxon>Ascomycota</taxon>
        <taxon>Pezizomycotina</taxon>
        <taxon>Eurotiomycetes</taxon>
        <taxon>Eurotiomycetidae</taxon>
        <taxon>Eurotiales</taxon>
        <taxon>Aspergillaceae</taxon>
        <taxon>Aspergillus</taxon>
        <taxon>Aspergillus subgen. Circumdati</taxon>
    </lineage>
</organism>
<dbReference type="InterPro" id="IPR004046">
    <property type="entry name" value="GST_C"/>
</dbReference>
<dbReference type="InterPro" id="IPR010987">
    <property type="entry name" value="Glutathione-S-Trfase_C-like"/>
</dbReference>
<evidence type="ECO:0000259" key="1">
    <source>
        <dbReference type="PROSITE" id="PS50405"/>
    </source>
</evidence>
<comment type="caution">
    <text evidence="2">The sequence shown here is derived from an EMBL/GenBank/DDBJ whole genome shotgun (WGS) entry which is preliminary data.</text>
</comment>
<dbReference type="STRING" id="1220188.A0A4S3JC95"/>
<accession>A0A4S3JC95</accession>
<dbReference type="PANTHER" id="PTHR44051:SF8">
    <property type="entry name" value="GLUTATHIONE S-TRANSFERASE GSTA"/>
    <property type="match status" value="1"/>
</dbReference>
<sequence>MNVFDERRNIISLYSYPKSQDGATAAIILAELKLPYDLHLINTPNEIPNEILSESHKCLPVLTDFDQAGRRVSIRGVEPIASYLIVQDHEEQLSRGGVDIEEMKYWLSFLSHEFPDARKGKGTGTAHTDNTVRRALHLYLHLEDHLHRSEWGYLVGKRCTLADLIHFPCVAAAGSLGLDIERFPELTAWFNRISQHGAVVNGMAAVQLNVDVYS</sequence>
<keyword evidence="3" id="KW-1185">Reference proteome</keyword>